<keyword evidence="3 9" id="KW-0479">Metal-binding</keyword>
<dbReference type="PANTHER" id="PTHR20857">
    <property type="entry name" value="THIAMINE-PHOSPHATE PYROPHOSPHORYLASE"/>
    <property type="match status" value="1"/>
</dbReference>
<evidence type="ECO:0000256" key="1">
    <source>
        <dbReference type="ARBA" id="ARBA00005165"/>
    </source>
</evidence>
<reference evidence="13" key="1">
    <citation type="submission" date="2016-02" db="EMBL/GenBank/DDBJ databases">
        <title>Genomic sequence of a clinical Staphylococcus hominis isolate.</title>
        <authorList>
            <person name="McClure J.M."/>
            <person name="Zhang K."/>
        </authorList>
    </citation>
    <scope>NUCLEOTIDE SEQUENCE</scope>
    <source>
        <strain evidence="13">C34847</strain>
    </source>
</reference>
<evidence type="ECO:0000256" key="2">
    <source>
        <dbReference type="ARBA" id="ARBA00022679"/>
    </source>
</evidence>
<gene>
    <name evidence="9 13" type="primary">thiE</name>
    <name evidence="13" type="ORF">AZE34_08870</name>
    <name evidence="14" type="ORF">J7T32_009170</name>
</gene>
<dbReference type="InterPro" id="IPR034291">
    <property type="entry name" value="TMP_synthase"/>
</dbReference>
<protein>
    <recommendedName>
        <fullName evidence="9">Thiamine-phosphate synthase</fullName>
        <shortName evidence="9">TP synthase</shortName>
        <shortName evidence="9">TPS</shortName>
        <ecNumber evidence="9">2.5.1.3</ecNumber>
    </recommendedName>
    <alternativeName>
        <fullName evidence="9">Thiamine-phosphate pyrophosphorylase</fullName>
        <shortName evidence="9">TMP pyrophosphorylase</shortName>
        <shortName evidence="9">TMP-PPase</shortName>
    </alternativeName>
</protein>
<evidence type="ECO:0000256" key="3">
    <source>
        <dbReference type="ARBA" id="ARBA00022723"/>
    </source>
</evidence>
<dbReference type="AlphaFoldDB" id="A0A3S7GZK9"/>
<dbReference type="InterPro" id="IPR013785">
    <property type="entry name" value="Aldolase_TIM"/>
</dbReference>
<reference evidence="14 15" key="2">
    <citation type="submission" date="2022-06" db="EMBL/GenBank/DDBJ databases">
        <title>Staphylococcus hominis ShoR14 genome sequence.</title>
        <authorList>
            <person name="Yeo C.C."/>
            <person name="Chew C.H."/>
            <person name="Che Hamzah A.M."/>
            <person name="Al-Trad E.I."/>
        </authorList>
    </citation>
    <scope>NUCLEOTIDE SEQUENCE [LARGE SCALE GENOMIC DNA]</scope>
    <source>
        <strain evidence="14 15">ShoR14</strain>
    </source>
</reference>
<dbReference type="HAMAP" id="MF_00097">
    <property type="entry name" value="TMP_synthase"/>
    <property type="match status" value="1"/>
</dbReference>
<feature type="binding site" evidence="9">
    <location>
        <position position="76"/>
    </location>
    <ligand>
        <name>Mg(2+)</name>
        <dbReference type="ChEBI" id="CHEBI:18420"/>
    </ligand>
</feature>
<feature type="binding site" evidence="9">
    <location>
        <position position="75"/>
    </location>
    <ligand>
        <name>4-amino-2-methyl-5-(diphosphooxymethyl)pyrimidine</name>
        <dbReference type="ChEBI" id="CHEBI:57841"/>
    </ligand>
</feature>
<evidence type="ECO:0000256" key="4">
    <source>
        <dbReference type="ARBA" id="ARBA00022842"/>
    </source>
</evidence>
<evidence type="ECO:0000313" key="15">
    <source>
        <dbReference type="Proteomes" id="UP000665944"/>
    </source>
</evidence>
<comment type="catalytic activity">
    <reaction evidence="7 9 10">
        <text>2-(2-carboxy-4-methylthiazol-5-yl)ethyl phosphate + 4-amino-2-methyl-5-(diphosphooxymethyl)pyrimidine + 2 H(+) = thiamine phosphate + CO2 + diphosphate</text>
        <dbReference type="Rhea" id="RHEA:47848"/>
        <dbReference type="ChEBI" id="CHEBI:15378"/>
        <dbReference type="ChEBI" id="CHEBI:16526"/>
        <dbReference type="ChEBI" id="CHEBI:33019"/>
        <dbReference type="ChEBI" id="CHEBI:37575"/>
        <dbReference type="ChEBI" id="CHEBI:57841"/>
        <dbReference type="ChEBI" id="CHEBI:62890"/>
        <dbReference type="EC" id="2.5.1.3"/>
    </reaction>
</comment>
<evidence type="ECO:0000259" key="12">
    <source>
        <dbReference type="Pfam" id="PF02581"/>
    </source>
</evidence>
<evidence type="ECO:0000256" key="7">
    <source>
        <dbReference type="ARBA" id="ARBA00047851"/>
    </source>
</evidence>
<accession>A0A3S7GZK9</accession>
<dbReference type="Gene3D" id="3.20.20.70">
    <property type="entry name" value="Aldolase class I"/>
    <property type="match status" value="1"/>
</dbReference>
<comment type="function">
    <text evidence="9">Condenses 4-methyl-5-(beta-hydroxyethyl)thiazole monophosphate (THZ-P) and 2-methyl-4-amino-5-hydroxymethyl pyrimidine pyrophosphate (HMP-PP) to form thiamine monophosphate (TMP).</text>
</comment>
<comment type="catalytic activity">
    <reaction evidence="8 9 10">
        <text>2-[(2R,5Z)-2-carboxy-4-methylthiazol-5(2H)-ylidene]ethyl phosphate + 4-amino-2-methyl-5-(diphosphooxymethyl)pyrimidine + 2 H(+) = thiamine phosphate + CO2 + diphosphate</text>
        <dbReference type="Rhea" id="RHEA:47844"/>
        <dbReference type="ChEBI" id="CHEBI:15378"/>
        <dbReference type="ChEBI" id="CHEBI:16526"/>
        <dbReference type="ChEBI" id="CHEBI:33019"/>
        <dbReference type="ChEBI" id="CHEBI:37575"/>
        <dbReference type="ChEBI" id="CHEBI:57841"/>
        <dbReference type="ChEBI" id="CHEBI:62899"/>
        <dbReference type="EC" id="2.5.1.3"/>
    </reaction>
</comment>
<dbReference type="RefSeq" id="WP_017175144.1">
    <property type="nucleotide sequence ID" value="NZ_CP014107.1"/>
</dbReference>
<feature type="binding site" evidence="9">
    <location>
        <position position="95"/>
    </location>
    <ligand>
        <name>Mg(2+)</name>
        <dbReference type="ChEBI" id="CHEBI:18420"/>
    </ligand>
</feature>
<evidence type="ECO:0000313" key="13">
    <source>
        <dbReference type="EMBL" id="AVI06872.1"/>
    </source>
</evidence>
<evidence type="ECO:0000256" key="5">
    <source>
        <dbReference type="ARBA" id="ARBA00022977"/>
    </source>
</evidence>
<proteinExistence type="inferred from homology"/>
<dbReference type="EMBL" id="JAGHKT020000014">
    <property type="protein sequence ID" value="MCM5672910.1"/>
    <property type="molecule type" value="Genomic_DNA"/>
</dbReference>
<feature type="binding site" evidence="9">
    <location>
        <begin position="40"/>
        <end position="44"/>
    </location>
    <ligand>
        <name>4-amino-2-methyl-5-(diphosphooxymethyl)pyrimidine</name>
        <dbReference type="ChEBI" id="CHEBI:57841"/>
    </ligand>
</feature>
<name>A0A3S7GZK9_STAHO</name>
<dbReference type="NCBIfam" id="TIGR00693">
    <property type="entry name" value="thiE"/>
    <property type="match status" value="1"/>
</dbReference>
<feature type="binding site" evidence="9">
    <location>
        <begin position="191"/>
        <end position="192"/>
    </location>
    <ligand>
        <name>2-[(2R,5Z)-2-carboxy-4-methylthiazol-5(2H)-ylidene]ethyl phosphate</name>
        <dbReference type="ChEBI" id="CHEBI:62899"/>
    </ligand>
</feature>
<evidence type="ECO:0000256" key="8">
    <source>
        <dbReference type="ARBA" id="ARBA00047883"/>
    </source>
</evidence>
<dbReference type="EC" id="2.5.1.3" evidence="9"/>
<dbReference type="PANTHER" id="PTHR20857:SF15">
    <property type="entry name" value="THIAMINE-PHOSPHATE SYNTHASE"/>
    <property type="match status" value="1"/>
</dbReference>
<comment type="pathway">
    <text evidence="1 9 11">Cofactor biosynthesis; thiamine diphosphate biosynthesis; thiamine phosphate from 4-amino-2-methyl-5-diphosphomethylpyrimidine and 4-methyl-5-(2-phosphoethyl)-thiazole: step 1/1.</text>
</comment>
<dbReference type="Proteomes" id="UP000665944">
    <property type="component" value="Unassembled WGS sequence"/>
</dbReference>
<feature type="binding site" evidence="9">
    <location>
        <position position="113"/>
    </location>
    <ligand>
        <name>4-amino-2-methyl-5-(diphosphooxymethyl)pyrimidine</name>
        <dbReference type="ChEBI" id="CHEBI:57841"/>
    </ligand>
</feature>
<organism evidence="13">
    <name type="scientific">Staphylococcus hominis</name>
    <dbReference type="NCBI Taxonomy" id="1290"/>
    <lineage>
        <taxon>Bacteria</taxon>
        <taxon>Bacillati</taxon>
        <taxon>Bacillota</taxon>
        <taxon>Bacilli</taxon>
        <taxon>Bacillales</taxon>
        <taxon>Staphylococcaceae</taxon>
        <taxon>Staphylococcus</taxon>
    </lineage>
</organism>
<dbReference type="GO" id="GO:0000287">
    <property type="term" value="F:magnesium ion binding"/>
    <property type="evidence" value="ECO:0007669"/>
    <property type="project" value="UniProtKB-UniRule"/>
</dbReference>
<dbReference type="UniPathway" id="UPA00060">
    <property type="reaction ID" value="UER00141"/>
</dbReference>
<dbReference type="SUPFAM" id="SSF51391">
    <property type="entry name" value="Thiamin phosphate synthase"/>
    <property type="match status" value="1"/>
</dbReference>
<keyword evidence="5 9" id="KW-0784">Thiamine biosynthesis</keyword>
<dbReference type="CDD" id="cd00564">
    <property type="entry name" value="TMP_TenI"/>
    <property type="match status" value="1"/>
</dbReference>
<evidence type="ECO:0000313" key="14">
    <source>
        <dbReference type="EMBL" id="MCM5672910.1"/>
    </source>
</evidence>
<comment type="catalytic activity">
    <reaction evidence="6 9 10">
        <text>4-methyl-5-(2-phosphooxyethyl)-thiazole + 4-amino-2-methyl-5-(diphosphooxymethyl)pyrimidine + H(+) = thiamine phosphate + diphosphate</text>
        <dbReference type="Rhea" id="RHEA:22328"/>
        <dbReference type="ChEBI" id="CHEBI:15378"/>
        <dbReference type="ChEBI" id="CHEBI:33019"/>
        <dbReference type="ChEBI" id="CHEBI:37575"/>
        <dbReference type="ChEBI" id="CHEBI:57841"/>
        <dbReference type="ChEBI" id="CHEBI:58296"/>
        <dbReference type="EC" id="2.5.1.3"/>
    </reaction>
</comment>
<dbReference type="FunFam" id="3.20.20.70:FF:000096">
    <property type="entry name" value="Thiamine-phosphate synthase"/>
    <property type="match status" value="1"/>
</dbReference>
<dbReference type="InterPro" id="IPR036206">
    <property type="entry name" value="ThiamineP_synth_sf"/>
</dbReference>
<dbReference type="GO" id="GO:0004789">
    <property type="term" value="F:thiamine-phosphate diphosphorylase activity"/>
    <property type="evidence" value="ECO:0007669"/>
    <property type="project" value="UniProtKB-UniRule"/>
</dbReference>
<dbReference type="GO" id="GO:0009229">
    <property type="term" value="P:thiamine diphosphate biosynthetic process"/>
    <property type="evidence" value="ECO:0007669"/>
    <property type="project" value="UniProtKB-UniRule"/>
</dbReference>
<evidence type="ECO:0000256" key="10">
    <source>
        <dbReference type="RuleBase" id="RU003826"/>
    </source>
</evidence>
<dbReference type="EMBL" id="CP014567">
    <property type="protein sequence ID" value="AVI06872.1"/>
    <property type="molecule type" value="Genomic_DNA"/>
</dbReference>
<feature type="binding site" evidence="9">
    <location>
        <position position="171"/>
    </location>
    <ligand>
        <name>2-[(2R,5Z)-2-carboxy-4-methylthiazol-5(2H)-ylidene]ethyl phosphate</name>
        <dbReference type="ChEBI" id="CHEBI:62899"/>
    </ligand>
</feature>
<sequence length="212" mass="23173">MFDSKSLQVYFICGTQDIIGDQNIKDVLKAALESGITLFQFREKGPNALVGDEKEALAKELKTLCHEYKVPFLINDDVDLAEKIDADGIHVGQDDEIIASFANRFKNKIIGLSVGNVKEYQQSDLEHVDYIGVGPMYKTSSKSDASAPVGPEMIATLKNINPSLPMVAIGGITEDNCEPIAKEGADGVSVISVITHSQNIDKTVNKLKHYFK</sequence>
<comment type="similarity">
    <text evidence="9 10">Belongs to the thiamine-phosphate synthase family.</text>
</comment>
<dbReference type="Pfam" id="PF02581">
    <property type="entry name" value="TMP-TENI"/>
    <property type="match status" value="1"/>
</dbReference>
<keyword evidence="15" id="KW-1185">Reference proteome</keyword>
<evidence type="ECO:0000256" key="6">
    <source>
        <dbReference type="ARBA" id="ARBA00047334"/>
    </source>
</evidence>
<feature type="domain" description="Thiamine phosphate synthase/TenI" evidence="12">
    <location>
        <begin position="9"/>
        <end position="194"/>
    </location>
</feature>
<dbReference type="InterPro" id="IPR022998">
    <property type="entry name" value="ThiamineP_synth_TenI"/>
</dbReference>
<evidence type="ECO:0000256" key="9">
    <source>
        <dbReference type="HAMAP-Rule" id="MF_00097"/>
    </source>
</evidence>
<keyword evidence="2 9" id="KW-0808">Transferase</keyword>
<feature type="binding site" evidence="9">
    <location>
        <position position="142"/>
    </location>
    <ligand>
        <name>4-amino-2-methyl-5-(diphosphooxymethyl)pyrimidine</name>
        <dbReference type="ChEBI" id="CHEBI:57841"/>
    </ligand>
</feature>
<evidence type="ECO:0000256" key="11">
    <source>
        <dbReference type="RuleBase" id="RU004253"/>
    </source>
</evidence>
<dbReference type="GO" id="GO:0009228">
    <property type="term" value="P:thiamine biosynthetic process"/>
    <property type="evidence" value="ECO:0007669"/>
    <property type="project" value="UniProtKB-KW"/>
</dbReference>
<dbReference type="GO" id="GO:0005737">
    <property type="term" value="C:cytoplasm"/>
    <property type="evidence" value="ECO:0007669"/>
    <property type="project" value="TreeGrafter"/>
</dbReference>
<feature type="binding site" evidence="9">
    <location>
        <begin position="139"/>
        <end position="141"/>
    </location>
    <ligand>
        <name>2-[(2R,5Z)-2-carboxy-4-methylthiazol-5(2H)-ylidene]ethyl phosphate</name>
        <dbReference type="ChEBI" id="CHEBI:62899"/>
    </ligand>
</feature>
<keyword evidence="4 9" id="KW-0460">Magnesium</keyword>
<comment type="cofactor">
    <cofactor evidence="9">
        <name>Mg(2+)</name>
        <dbReference type="ChEBI" id="CHEBI:18420"/>
    </cofactor>
    <text evidence="9">Binds 1 Mg(2+) ion per subunit.</text>
</comment>